<evidence type="ECO:0000313" key="3">
    <source>
        <dbReference type="Proteomes" id="UP001652600"/>
    </source>
</evidence>
<name>A0ABM3KJD1_CUCME</name>
<evidence type="ECO:0000256" key="1">
    <source>
        <dbReference type="SAM" id="SignalP"/>
    </source>
</evidence>
<feature type="chain" id="PRO_5047157983" evidence="1">
    <location>
        <begin position="30"/>
        <end position="139"/>
    </location>
</feature>
<accession>A0ABM3KJD1</accession>
<evidence type="ECO:0000259" key="2">
    <source>
        <dbReference type="SMART" id="SM00499"/>
    </source>
</evidence>
<evidence type="ECO:0000313" key="4">
    <source>
        <dbReference type="RefSeq" id="XP_050937882.1"/>
    </source>
</evidence>
<dbReference type="InterPro" id="IPR039265">
    <property type="entry name" value="DIR1-like"/>
</dbReference>
<dbReference type="PANTHER" id="PTHR33122:SF72">
    <property type="entry name" value="BIFUNCTIONAL INHIBITOR_PLANT LIPID TRANSFER PROTEIN_SEED STORAGE HELICAL DOMAIN-CONTAINING PROTEIN"/>
    <property type="match status" value="1"/>
</dbReference>
<feature type="signal peptide" evidence="1">
    <location>
        <begin position="1"/>
        <end position="29"/>
    </location>
</feature>
<feature type="domain" description="Bifunctional inhibitor/plant lipid transfer protein/seed storage helical" evidence="2">
    <location>
        <begin position="38"/>
        <end position="119"/>
    </location>
</feature>
<dbReference type="SUPFAM" id="SSF47699">
    <property type="entry name" value="Bifunctional inhibitor/lipid-transfer protein/seed storage 2S albumin"/>
    <property type="match status" value="1"/>
</dbReference>
<proteinExistence type="predicted"/>
<dbReference type="GeneID" id="103485536"/>
<gene>
    <name evidence="4" type="primary">LOC103485536</name>
</gene>
<dbReference type="SMART" id="SM00499">
    <property type="entry name" value="AAI"/>
    <property type="match status" value="1"/>
</dbReference>
<organism evidence="3 4">
    <name type="scientific">Cucumis melo</name>
    <name type="common">Muskmelon</name>
    <dbReference type="NCBI Taxonomy" id="3656"/>
    <lineage>
        <taxon>Eukaryota</taxon>
        <taxon>Viridiplantae</taxon>
        <taxon>Streptophyta</taxon>
        <taxon>Embryophyta</taxon>
        <taxon>Tracheophyta</taxon>
        <taxon>Spermatophyta</taxon>
        <taxon>Magnoliopsida</taxon>
        <taxon>eudicotyledons</taxon>
        <taxon>Gunneridae</taxon>
        <taxon>Pentapetalae</taxon>
        <taxon>rosids</taxon>
        <taxon>fabids</taxon>
        <taxon>Cucurbitales</taxon>
        <taxon>Cucurbitaceae</taxon>
        <taxon>Benincaseae</taxon>
        <taxon>Cucumis</taxon>
    </lineage>
</organism>
<dbReference type="RefSeq" id="XP_050937882.1">
    <property type="nucleotide sequence ID" value="XM_051081925.1"/>
</dbReference>
<sequence>MEMDYSRSSKYNWVMVFLVAVMLIVGTECGHVQSKGECAPSTPDREAFKMMPCMGASKDADYPVSQRCCDQVKKLGQSTSCLCAVMLSKTAELVGSKPEIAITIPKRCNIVDRPVGYNCGGLLHITLKKVRKKERKGVI</sequence>
<protein>
    <submittedName>
        <fullName evidence="4">Uncharacterized protein LOC103485536 isoform X1</fullName>
    </submittedName>
</protein>
<keyword evidence="3" id="KW-1185">Reference proteome</keyword>
<dbReference type="InterPro" id="IPR036312">
    <property type="entry name" value="Bifun_inhib/LTP/seed_sf"/>
</dbReference>
<keyword evidence="1" id="KW-0732">Signal</keyword>
<dbReference type="Pfam" id="PF00234">
    <property type="entry name" value="Tryp_alpha_amyl"/>
    <property type="match status" value="1"/>
</dbReference>
<dbReference type="InterPro" id="IPR016140">
    <property type="entry name" value="Bifunc_inhib/LTP/seed_store"/>
</dbReference>
<dbReference type="Proteomes" id="UP001652600">
    <property type="component" value="Chromosome 3"/>
</dbReference>
<dbReference type="PANTHER" id="PTHR33122">
    <property type="entry name" value="LIPID BINDING PROTEIN-RELATED"/>
    <property type="match status" value="1"/>
</dbReference>
<dbReference type="CDD" id="cd00010">
    <property type="entry name" value="AAI_LTSS"/>
    <property type="match status" value="1"/>
</dbReference>
<dbReference type="Gene3D" id="1.10.110.10">
    <property type="entry name" value="Plant lipid-transfer and hydrophobic proteins"/>
    <property type="match status" value="1"/>
</dbReference>
<reference evidence="4" key="1">
    <citation type="submission" date="2025-08" db="UniProtKB">
        <authorList>
            <consortium name="RefSeq"/>
        </authorList>
    </citation>
    <scope>IDENTIFICATION</scope>
    <source>
        <tissue evidence="4">Stem</tissue>
    </source>
</reference>